<gene>
    <name evidence="7" type="ORF">PCOR1329_LOCUS12894</name>
</gene>
<feature type="transmembrane region" description="Helical" evidence="5">
    <location>
        <begin position="12"/>
        <end position="29"/>
    </location>
</feature>
<dbReference type="PANTHER" id="PTHR10037">
    <property type="entry name" value="VOLTAGE-GATED CATION CHANNEL CALCIUM AND SODIUM"/>
    <property type="match status" value="1"/>
</dbReference>
<reference evidence="7" key="1">
    <citation type="submission" date="2023-10" db="EMBL/GenBank/DDBJ databases">
        <authorList>
            <person name="Chen Y."/>
            <person name="Shah S."/>
            <person name="Dougan E. K."/>
            <person name="Thang M."/>
            <person name="Chan C."/>
        </authorList>
    </citation>
    <scope>NUCLEOTIDE SEQUENCE [LARGE SCALE GENOMIC DNA]</scope>
</reference>
<dbReference type="Pfam" id="PF00520">
    <property type="entry name" value="Ion_trans"/>
    <property type="match status" value="1"/>
</dbReference>
<evidence type="ECO:0000259" key="6">
    <source>
        <dbReference type="Pfam" id="PF00520"/>
    </source>
</evidence>
<evidence type="ECO:0000256" key="3">
    <source>
        <dbReference type="ARBA" id="ARBA00022989"/>
    </source>
</evidence>
<feature type="transmembrane region" description="Helical" evidence="5">
    <location>
        <begin position="41"/>
        <end position="60"/>
    </location>
</feature>
<evidence type="ECO:0000256" key="1">
    <source>
        <dbReference type="ARBA" id="ARBA00004141"/>
    </source>
</evidence>
<evidence type="ECO:0000313" key="7">
    <source>
        <dbReference type="EMBL" id="CAK0806788.1"/>
    </source>
</evidence>
<accession>A0ABN9QT12</accession>
<protein>
    <recommendedName>
        <fullName evidence="6">Ion transport domain-containing protein</fullName>
    </recommendedName>
</protein>
<sequence length="193" mass="21988">MLIHWSFDSSMGIVICLNAITIGVESTYTSKDLDAPGWVEVAEYLFLLVYAVELAMRIYVFHLKAFSSRWVVFDAFLVLTGFVEIVAKLIARSGNDILANIMLVRLLRFARLARAARLLVQFRVLWLLVQGLMNSFMTIMWTIVIMVVLIYIFAILGLELLRPDEGAGEDYRDAIQNFDSLGRSMLVLIQFLI</sequence>
<dbReference type="Proteomes" id="UP001189429">
    <property type="component" value="Unassembled WGS sequence"/>
</dbReference>
<feature type="transmembrane region" description="Helical" evidence="5">
    <location>
        <begin position="139"/>
        <end position="161"/>
    </location>
</feature>
<keyword evidence="4 5" id="KW-0472">Membrane</keyword>
<name>A0ABN9QT12_9DINO</name>
<dbReference type="PANTHER" id="PTHR10037:SF62">
    <property type="entry name" value="SODIUM CHANNEL PROTEIN 60E"/>
    <property type="match status" value="1"/>
</dbReference>
<dbReference type="Gene3D" id="1.10.287.70">
    <property type="match status" value="1"/>
</dbReference>
<evidence type="ECO:0000256" key="2">
    <source>
        <dbReference type="ARBA" id="ARBA00022692"/>
    </source>
</evidence>
<keyword evidence="3 5" id="KW-1133">Transmembrane helix</keyword>
<dbReference type="InterPro" id="IPR005821">
    <property type="entry name" value="Ion_trans_dom"/>
</dbReference>
<proteinExistence type="predicted"/>
<evidence type="ECO:0000256" key="5">
    <source>
        <dbReference type="SAM" id="Phobius"/>
    </source>
</evidence>
<dbReference type="SUPFAM" id="SSF81324">
    <property type="entry name" value="Voltage-gated potassium channels"/>
    <property type="match status" value="1"/>
</dbReference>
<evidence type="ECO:0000256" key="4">
    <source>
        <dbReference type="ARBA" id="ARBA00023136"/>
    </source>
</evidence>
<keyword evidence="2 5" id="KW-0812">Transmembrane</keyword>
<feature type="domain" description="Ion transport" evidence="6">
    <location>
        <begin position="6"/>
        <end position="192"/>
    </location>
</feature>
<feature type="transmembrane region" description="Helical" evidence="5">
    <location>
        <begin position="72"/>
        <end position="91"/>
    </location>
</feature>
<evidence type="ECO:0000313" key="8">
    <source>
        <dbReference type="Proteomes" id="UP001189429"/>
    </source>
</evidence>
<dbReference type="EMBL" id="CAUYUJ010003781">
    <property type="protein sequence ID" value="CAK0806788.1"/>
    <property type="molecule type" value="Genomic_DNA"/>
</dbReference>
<comment type="caution">
    <text evidence="7">The sequence shown here is derived from an EMBL/GenBank/DDBJ whole genome shotgun (WGS) entry which is preliminary data.</text>
</comment>
<dbReference type="Gene3D" id="1.20.120.350">
    <property type="entry name" value="Voltage-gated potassium channels. Chain C"/>
    <property type="match status" value="1"/>
</dbReference>
<keyword evidence="8" id="KW-1185">Reference proteome</keyword>
<dbReference type="InterPro" id="IPR043203">
    <property type="entry name" value="VGCC_Ca_Na"/>
</dbReference>
<organism evidence="7 8">
    <name type="scientific">Prorocentrum cordatum</name>
    <dbReference type="NCBI Taxonomy" id="2364126"/>
    <lineage>
        <taxon>Eukaryota</taxon>
        <taxon>Sar</taxon>
        <taxon>Alveolata</taxon>
        <taxon>Dinophyceae</taxon>
        <taxon>Prorocentrales</taxon>
        <taxon>Prorocentraceae</taxon>
        <taxon>Prorocentrum</taxon>
    </lineage>
</organism>
<comment type="subcellular location">
    <subcellularLocation>
        <location evidence="1">Membrane</location>
        <topology evidence="1">Multi-pass membrane protein</topology>
    </subcellularLocation>
</comment>
<dbReference type="InterPro" id="IPR027359">
    <property type="entry name" value="Volt_channel_dom_sf"/>
</dbReference>